<evidence type="ECO:0000313" key="2">
    <source>
        <dbReference type="EMBL" id="KAL0575829.1"/>
    </source>
</evidence>
<dbReference type="EC" id="2.7.11.25" evidence="2"/>
<feature type="compositionally biased region" description="Polar residues" evidence="1">
    <location>
        <begin position="1026"/>
        <end position="1047"/>
    </location>
</feature>
<feature type="region of interest" description="Disordered" evidence="1">
    <location>
        <begin position="56"/>
        <end position="108"/>
    </location>
</feature>
<protein>
    <submittedName>
        <fullName evidence="2">Mitogen-activated protein kinase kinase kinase</fullName>
        <ecNumber evidence="2">2.7.11.25</ecNumber>
    </submittedName>
</protein>
<proteinExistence type="predicted"/>
<feature type="compositionally biased region" description="Low complexity" evidence="1">
    <location>
        <begin position="168"/>
        <end position="184"/>
    </location>
</feature>
<keyword evidence="3" id="KW-1185">Reference proteome</keyword>
<name>A0ABR3FKC7_9AGAR</name>
<feature type="region of interest" description="Disordered" evidence="1">
    <location>
        <begin position="168"/>
        <end position="217"/>
    </location>
</feature>
<accession>A0ABR3FKC7</accession>
<feature type="region of interest" description="Disordered" evidence="1">
    <location>
        <begin position="725"/>
        <end position="844"/>
    </location>
</feature>
<feature type="region of interest" description="Disordered" evidence="1">
    <location>
        <begin position="473"/>
        <end position="542"/>
    </location>
</feature>
<feature type="compositionally biased region" description="Polar residues" evidence="1">
    <location>
        <begin position="94"/>
        <end position="108"/>
    </location>
</feature>
<feature type="compositionally biased region" description="Basic and acidic residues" evidence="1">
    <location>
        <begin position="498"/>
        <end position="510"/>
    </location>
</feature>
<organism evidence="2 3">
    <name type="scientific">Marasmius crinis-equi</name>
    <dbReference type="NCBI Taxonomy" id="585013"/>
    <lineage>
        <taxon>Eukaryota</taxon>
        <taxon>Fungi</taxon>
        <taxon>Dikarya</taxon>
        <taxon>Basidiomycota</taxon>
        <taxon>Agaricomycotina</taxon>
        <taxon>Agaricomycetes</taxon>
        <taxon>Agaricomycetidae</taxon>
        <taxon>Agaricales</taxon>
        <taxon>Marasmiineae</taxon>
        <taxon>Marasmiaceae</taxon>
        <taxon>Marasmius</taxon>
    </lineage>
</organism>
<feature type="compositionally biased region" description="Polar residues" evidence="1">
    <location>
        <begin position="787"/>
        <end position="797"/>
    </location>
</feature>
<feature type="compositionally biased region" description="Low complexity" evidence="1">
    <location>
        <begin position="1188"/>
        <end position="1210"/>
    </location>
</feature>
<sequence length="1285" mass="140484">EDRASTSQGTRTPSGYPCYPPKGSQLGNPCGSVIGRPGDELPDSAYRYLHDHQHLQSSQPWIGPQGSSWNGQGGSIGRQDEEFPVQNDYRHSNAPPTQRSASYGTPNLDTYDYPPRQNMYDVHNRGNYNRTYNDSLVHNGRKTDKRSYNGAVVYVSVHEAEKYIVQSLSGSSGSTHSSRSSLPSVGPNPAPSLHTSSSRSPDIPLRPPVESTRGEMTQSQLYESLLLGCRLGYPLWEPSPRRTPVGEYTLDIGDVGVFSDGLPFYMFFNITQPSDSPANKDGIPEGVDPPCVIQPRWLTVKEKYHERDKMFIQPRGSISQKRVINQDGSRVFTFNLSQHEGALLTLPQGGTLKILERVDEFKRRIQRYWRQWYIFADDQRDLEQSRQVLYVVTGVEKCSMWAMAVWDSTSSYVCDDASSLELSVDESSGSCCWSFPPARCATQSSETLPPSEDNALNQSVFVRGFWINRSNGTIDSKPPPLHSGGHRDGQDPEGGSDAGHEGNGEGDKPSRYSGHGSSSSNSLSSGRFPSTHGGPSESPGVLTDSAVSLAGLQVDELNLGISANDLNGDDYPCQVINNFALALISKACPALFDAGCIAFSHDNDWMGIVEDSETVLSEKTQFVRQFCSKFKFVVEQDAIYPASMSDRDERLVRHSLSSPQNIVKRAEGAIVALIEFREPQFTQGHEAQSPTSVFRTVDSNHPELLSPSFPIPIEDMAKEIEMRRTIPDQTGHVTGTNTALSEDPRPSHHDDTMRPCPPTSLSSAEGNTHRKANTSVEGGQQVDVQRVSLQQQQDNTALSSQPPPLSSLQGSRQPRSRPNSTDGSPSDPPPMSERAAARHRRPADTVNNKTIILVTADSSLYANVEITGATNAAFIREKIFTALNIFNDEDQSLFSIYRTEIGQYAIGDALTDDRLYEICRASGDSKGSLKLLVSHTSATVHDPNYRPPIQPAHSITPPVLPQYTPATNTQPQAPIPLQPGGQSRKSKDDLMFTASLSNAGTINHPMTLPGSRSTGRSRRNALGIPPNNQLPSSPNGLENMNSASSTMMRPVRPLPVQGRPSHSASMDFTPRTNSRSISSTLSPNQEPDPRPLSAMGHDTATSPVQKRRPRSYQPSTAFSGDSTDSLRSRRALFPTQHLPPPSPFTSRSTPTLLERPTPLPTPPPNSSPPRSPTSPKSLPQYPLDRLVSSTSETSSTASPPSAPASESGESTLKGGTNWLAKLFESSGGLGTVIPPPISTTHLKPPLSPIPVAPESVLDWYCESILDWNCESVLDWYWWRSDPLTE</sequence>
<feature type="compositionally biased region" description="Polar residues" evidence="1">
    <location>
        <begin position="56"/>
        <end position="70"/>
    </location>
</feature>
<feature type="compositionally biased region" description="Basic and acidic residues" evidence="1">
    <location>
        <begin position="742"/>
        <end position="753"/>
    </location>
</feature>
<feature type="compositionally biased region" description="Polar residues" evidence="1">
    <location>
        <begin position="727"/>
        <end position="740"/>
    </location>
</feature>
<feature type="compositionally biased region" description="Polar residues" evidence="1">
    <location>
        <begin position="1112"/>
        <end position="1125"/>
    </location>
</feature>
<gene>
    <name evidence="2" type="primary">BCK1_5</name>
    <name evidence="2" type="ORF">V5O48_006156</name>
</gene>
<feature type="compositionally biased region" description="Low complexity" evidence="1">
    <location>
        <begin position="511"/>
        <end position="526"/>
    </location>
</feature>
<feature type="compositionally biased region" description="Pro residues" evidence="1">
    <location>
        <begin position="1157"/>
        <end position="1172"/>
    </location>
</feature>
<dbReference type="GO" id="GO:0004709">
    <property type="term" value="F:MAP kinase kinase kinase activity"/>
    <property type="evidence" value="ECO:0007669"/>
    <property type="project" value="UniProtKB-EC"/>
</dbReference>
<evidence type="ECO:0000313" key="3">
    <source>
        <dbReference type="Proteomes" id="UP001465976"/>
    </source>
</evidence>
<comment type="caution">
    <text evidence="2">The sequence shown here is derived from an EMBL/GenBank/DDBJ whole genome shotgun (WGS) entry which is preliminary data.</text>
</comment>
<keyword evidence="2" id="KW-0808">Transferase</keyword>
<feature type="non-terminal residue" evidence="2">
    <location>
        <position position="1"/>
    </location>
</feature>
<feature type="compositionally biased region" description="Low complexity" evidence="1">
    <location>
        <begin position="1144"/>
        <end position="1156"/>
    </location>
</feature>
<feature type="region of interest" description="Disordered" evidence="1">
    <location>
        <begin position="942"/>
        <end position="1213"/>
    </location>
</feature>
<feature type="compositionally biased region" description="Polar residues" evidence="1">
    <location>
        <begin position="1060"/>
        <end position="1085"/>
    </location>
</feature>
<dbReference type="Proteomes" id="UP001465976">
    <property type="component" value="Unassembled WGS sequence"/>
</dbReference>
<feature type="compositionally biased region" description="Polar residues" evidence="1">
    <location>
        <begin position="1"/>
        <end position="13"/>
    </location>
</feature>
<feature type="region of interest" description="Disordered" evidence="1">
    <location>
        <begin position="1"/>
        <end position="44"/>
    </location>
</feature>
<reference evidence="2 3" key="1">
    <citation type="submission" date="2024-02" db="EMBL/GenBank/DDBJ databases">
        <title>A draft genome for the cacao thread blight pathogen Marasmius crinis-equi.</title>
        <authorList>
            <person name="Cohen S.P."/>
            <person name="Baruah I.K."/>
            <person name="Amoako-Attah I."/>
            <person name="Bukari Y."/>
            <person name="Meinhardt L.W."/>
            <person name="Bailey B.A."/>
        </authorList>
    </citation>
    <scope>NUCLEOTIDE SEQUENCE [LARGE SCALE GENOMIC DNA]</scope>
    <source>
        <strain evidence="2 3">GH-76</strain>
    </source>
</reference>
<evidence type="ECO:0000256" key="1">
    <source>
        <dbReference type="SAM" id="MobiDB-lite"/>
    </source>
</evidence>
<keyword evidence="2" id="KW-0418">Kinase</keyword>
<dbReference type="EMBL" id="JBAHYK010000271">
    <property type="protein sequence ID" value="KAL0575829.1"/>
    <property type="molecule type" value="Genomic_DNA"/>
</dbReference>